<reference evidence="1 2" key="1">
    <citation type="submission" date="2019-03" db="EMBL/GenBank/DDBJ databases">
        <title>First draft genome of Liparis tanakae, snailfish: a comprehensive survey of snailfish specific genes.</title>
        <authorList>
            <person name="Kim W."/>
            <person name="Song I."/>
            <person name="Jeong J.-H."/>
            <person name="Kim D."/>
            <person name="Kim S."/>
            <person name="Ryu S."/>
            <person name="Song J.Y."/>
            <person name="Lee S.K."/>
        </authorList>
    </citation>
    <scope>NUCLEOTIDE SEQUENCE [LARGE SCALE GENOMIC DNA]</scope>
    <source>
        <tissue evidence="1">Muscle</tissue>
    </source>
</reference>
<gene>
    <name evidence="1" type="ORF">EYF80_007226</name>
</gene>
<keyword evidence="2" id="KW-1185">Reference proteome</keyword>
<sequence length="252" mass="27442">MLEGFKKNTRQSGRGQEQAMAWPTFTSPTLDALMSTMLALSTDHPGVLFLLCPASGFPVPPLHSSEPINMARASFSVLKDFLLCVATKAVQNHRRSLRVKIGEAFKNARGPGEVPESLRDLEAVCVASQERLRPVQGRRRDRAQASKAGDPHLVQHIIAESLTYSNITWARTAGLCPGAVCAIGAKARRSWHTVGMAAAPSSSKACLVSLLSPHGNHPSINIPPRYYVLMSACLFRLTLISPKVSEQRVKEH</sequence>
<dbReference type="EMBL" id="SRLO01000039">
    <property type="protein sequence ID" value="TNN82391.1"/>
    <property type="molecule type" value="Genomic_DNA"/>
</dbReference>
<protein>
    <submittedName>
        <fullName evidence="1">Uncharacterized protein</fullName>
    </submittedName>
</protein>
<proteinExistence type="predicted"/>
<accession>A0A4Z2IXB0</accession>
<evidence type="ECO:0000313" key="1">
    <source>
        <dbReference type="EMBL" id="TNN82391.1"/>
    </source>
</evidence>
<dbReference type="Proteomes" id="UP000314294">
    <property type="component" value="Unassembled WGS sequence"/>
</dbReference>
<evidence type="ECO:0000313" key="2">
    <source>
        <dbReference type="Proteomes" id="UP000314294"/>
    </source>
</evidence>
<organism evidence="1 2">
    <name type="scientific">Liparis tanakae</name>
    <name type="common">Tanaka's snailfish</name>
    <dbReference type="NCBI Taxonomy" id="230148"/>
    <lineage>
        <taxon>Eukaryota</taxon>
        <taxon>Metazoa</taxon>
        <taxon>Chordata</taxon>
        <taxon>Craniata</taxon>
        <taxon>Vertebrata</taxon>
        <taxon>Euteleostomi</taxon>
        <taxon>Actinopterygii</taxon>
        <taxon>Neopterygii</taxon>
        <taxon>Teleostei</taxon>
        <taxon>Neoteleostei</taxon>
        <taxon>Acanthomorphata</taxon>
        <taxon>Eupercaria</taxon>
        <taxon>Perciformes</taxon>
        <taxon>Cottioidei</taxon>
        <taxon>Cottales</taxon>
        <taxon>Liparidae</taxon>
        <taxon>Liparis</taxon>
    </lineage>
</organism>
<comment type="caution">
    <text evidence="1">The sequence shown here is derived from an EMBL/GenBank/DDBJ whole genome shotgun (WGS) entry which is preliminary data.</text>
</comment>
<name>A0A4Z2IXB0_9TELE</name>
<dbReference type="AlphaFoldDB" id="A0A4Z2IXB0"/>